<dbReference type="Gene3D" id="3.40.50.300">
    <property type="entry name" value="P-loop containing nucleotide triphosphate hydrolases"/>
    <property type="match status" value="1"/>
</dbReference>
<dbReference type="CDD" id="cd00009">
    <property type="entry name" value="AAA"/>
    <property type="match status" value="1"/>
</dbReference>
<keyword evidence="4" id="KW-1185">Reference proteome</keyword>
<accession>A0A926NAA5</accession>
<evidence type="ECO:0000313" key="3">
    <source>
        <dbReference type="EMBL" id="MBD1372802.1"/>
    </source>
</evidence>
<feature type="domain" description="IstB-like ATP-binding" evidence="1">
    <location>
        <begin position="150"/>
        <end position="314"/>
    </location>
</feature>
<organism evidence="3 4">
    <name type="scientific">Polycladospora coralii</name>
    <dbReference type="NCBI Taxonomy" id="2771432"/>
    <lineage>
        <taxon>Bacteria</taxon>
        <taxon>Bacillati</taxon>
        <taxon>Bacillota</taxon>
        <taxon>Bacilli</taxon>
        <taxon>Bacillales</taxon>
        <taxon>Thermoactinomycetaceae</taxon>
        <taxon>Polycladospora</taxon>
    </lineage>
</organism>
<dbReference type="AlphaFoldDB" id="A0A926NAA5"/>
<dbReference type="InterPro" id="IPR027417">
    <property type="entry name" value="P-loop_NTPase"/>
</dbReference>
<protein>
    <submittedName>
        <fullName evidence="3">Primosomal protein DnaI</fullName>
    </submittedName>
</protein>
<evidence type="ECO:0000313" key="4">
    <source>
        <dbReference type="Proteomes" id="UP000661691"/>
    </source>
</evidence>
<sequence>MNRVEDLVKIKRNKRLDPKQREKQLQILLRHPEIAKFRHEHPQISDQLYRTSMSRLNQVVQERENCNRCEGLVSCSNIMTGHVPHLVAYNDMIDLQLKPCHYYRSIEEHNRRSKLIRSHHIPKDILQASFDTIEPNGERISVIEDAIQFCTQLANGQNPKGLYLYGPLGVGKSHIAGAIMNQLVQYDIDSYMFYVPELMREINDSIQDNTLQSKLDVLKKASVLIFDDIGAEFLSPWKRDEVLGAILQYRAAEGLPTIYTSNLDLEELEEHLAQTQKGGNDKAKAKRILERITHYVTPYYIEGQNWRKKLSKKA</sequence>
<feature type="domain" description="Primosomal DnaI N-terminal" evidence="2">
    <location>
        <begin position="1"/>
        <end position="96"/>
    </location>
</feature>
<dbReference type="GO" id="GO:0005524">
    <property type="term" value="F:ATP binding"/>
    <property type="evidence" value="ECO:0007669"/>
    <property type="project" value="InterPro"/>
</dbReference>
<proteinExistence type="predicted"/>
<name>A0A926NAA5_9BACL</name>
<dbReference type="EMBL" id="JACXAH010000014">
    <property type="protein sequence ID" value="MBD1372802.1"/>
    <property type="molecule type" value="Genomic_DNA"/>
</dbReference>
<dbReference type="Proteomes" id="UP000661691">
    <property type="component" value="Unassembled WGS sequence"/>
</dbReference>
<dbReference type="InterPro" id="IPR009928">
    <property type="entry name" value="DnaI_N"/>
</dbReference>
<comment type="caution">
    <text evidence="3">The sequence shown here is derived from an EMBL/GenBank/DDBJ whole genome shotgun (WGS) entry which is preliminary data.</text>
</comment>
<dbReference type="RefSeq" id="WP_191142158.1">
    <property type="nucleotide sequence ID" value="NZ_JACXAH010000014.1"/>
</dbReference>
<evidence type="ECO:0000259" key="1">
    <source>
        <dbReference type="Pfam" id="PF01695"/>
    </source>
</evidence>
<dbReference type="PANTHER" id="PTHR30050">
    <property type="entry name" value="CHROMOSOMAL REPLICATION INITIATOR PROTEIN DNAA"/>
    <property type="match status" value="1"/>
</dbReference>
<dbReference type="Pfam" id="PF01695">
    <property type="entry name" value="IstB_IS21"/>
    <property type="match status" value="1"/>
</dbReference>
<dbReference type="InterPro" id="IPR002611">
    <property type="entry name" value="IstB_ATP-bd"/>
</dbReference>
<dbReference type="GO" id="GO:0006260">
    <property type="term" value="P:DNA replication"/>
    <property type="evidence" value="ECO:0007669"/>
    <property type="project" value="TreeGrafter"/>
</dbReference>
<gene>
    <name evidence="3" type="primary">dnaI</name>
    <name evidence="3" type="ORF">IC620_10575</name>
</gene>
<dbReference type="SUPFAM" id="SSF52540">
    <property type="entry name" value="P-loop containing nucleoside triphosphate hydrolases"/>
    <property type="match status" value="1"/>
</dbReference>
<dbReference type="Pfam" id="PF07319">
    <property type="entry name" value="DnaI_N"/>
    <property type="match status" value="1"/>
</dbReference>
<reference evidence="3" key="1">
    <citation type="submission" date="2020-09" db="EMBL/GenBank/DDBJ databases">
        <title>A novel bacterium of genus Hazenella, isolated from South China Sea.</title>
        <authorList>
            <person name="Huang H."/>
            <person name="Mo K."/>
            <person name="Hu Y."/>
        </authorList>
    </citation>
    <scope>NUCLEOTIDE SEQUENCE</scope>
    <source>
        <strain evidence="3">IB182357</strain>
    </source>
</reference>
<dbReference type="PANTHER" id="PTHR30050:SF8">
    <property type="entry name" value="PRIMOSOMAL PROTEIN DNAI"/>
    <property type="match status" value="1"/>
</dbReference>
<dbReference type="NCBIfam" id="NF006505">
    <property type="entry name" value="PRK08939.1"/>
    <property type="match status" value="1"/>
</dbReference>
<evidence type="ECO:0000259" key="2">
    <source>
        <dbReference type="Pfam" id="PF07319"/>
    </source>
</evidence>